<organism evidence="2 3">
    <name type="scientific">Rahnella sp. (strain Y9602)</name>
    <dbReference type="NCBI Taxonomy" id="2703885"/>
    <lineage>
        <taxon>Bacteria</taxon>
        <taxon>Pseudomonadati</taxon>
        <taxon>Pseudomonadota</taxon>
        <taxon>Gammaproteobacteria</taxon>
        <taxon>Enterobacterales</taxon>
        <taxon>Yersiniaceae</taxon>
        <taxon>Rahnella</taxon>
    </lineage>
</organism>
<feature type="transmembrane region" description="Helical" evidence="1">
    <location>
        <begin position="144"/>
        <end position="161"/>
    </location>
</feature>
<keyword evidence="1" id="KW-1133">Transmembrane helix</keyword>
<proteinExistence type="predicted"/>
<dbReference type="OrthoDB" id="6506702at2"/>
<accession>A0A0H3FDK0</accession>
<feature type="transmembrane region" description="Helical" evidence="1">
    <location>
        <begin position="57"/>
        <end position="80"/>
    </location>
</feature>
<feature type="transmembrane region" description="Helical" evidence="1">
    <location>
        <begin position="342"/>
        <end position="361"/>
    </location>
</feature>
<reference evidence="2 3" key="2">
    <citation type="journal article" date="2012" name="J. Bacteriol.">
        <title>Complete Genome Sequence of Rahnella sp. Strain Y9602, a Gammaproteobacterium Isolate from Metal- and Radionuclide-Contaminated Soil.</title>
        <authorList>
            <person name="Martinez R.J."/>
            <person name="Bruce D."/>
            <person name="Detter C."/>
            <person name="Goodwin L.A."/>
            <person name="Han J."/>
            <person name="Han C.S."/>
            <person name="Held B."/>
            <person name="Land M.L."/>
            <person name="Mikhailova N."/>
            <person name="Nolan M."/>
            <person name="Pennacchio L."/>
            <person name="Pitluck S."/>
            <person name="Tapia R."/>
            <person name="Woyke T."/>
            <person name="Sobecky P.A."/>
        </authorList>
    </citation>
    <scope>NUCLEOTIDE SEQUENCE [LARGE SCALE GENOMIC DNA]</scope>
    <source>
        <strain evidence="2 3">Y9602</strain>
    </source>
</reference>
<feature type="transmembrane region" description="Helical" evidence="1">
    <location>
        <begin position="309"/>
        <end position="330"/>
    </location>
</feature>
<dbReference type="EMBL" id="CP002505">
    <property type="protein sequence ID" value="ADW75156.1"/>
    <property type="molecule type" value="Genomic_DNA"/>
</dbReference>
<dbReference type="RefSeq" id="WP_013576848.1">
    <property type="nucleotide sequence ID" value="NC_015061.1"/>
</dbReference>
<dbReference type="KEGG" id="rah:Rahaq_3564"/>
<keyword evidence="1" id="KW-0472">Membrane</keyword>
<feature type="transmembrane region" description="Helical" evidence="1">
    <location>
        <begin position="33"/>
        <end position="50"/>
    </location>
</feature>
<gene>
    <name evidence="2" type="ordered locus">Rahaq_3564</name>
</gene>
<keyword evidence="1" id="KW-0812">Transmembrane</keyword>
<feature type="transmembrane region" description="Helical" evidence="1">
    <location>
        <begin position="9"/>
        <end position="27"/>
    </location>
</feature>
<protein>
    <submittedName>
        <fullName evidence="2">Uncharacterized protein</fullName>
    </submittedName>
</protein>
<feature type="transmembrane region" description="Helical" evidence="1">
    <location>
        <begin position="227"/>
        <end position="244"/>
    </location>
</feature>
<evidence type="ECO:0000313" key="2">
    <source>
        <dbReference type="EMBL" id="ADW75156.1"/>
    </source>
</evidence>
<feature type="transmembrane region" description="Helical" evidence="1">
    <location>
        <begin position="173"/>
        <end position="192"/>
    </location>
</feature>
<reference evidence="3" key="1">
    <citation type="submission" date="2011-01" db="EMBL/GenBank/DDBJ databases">
        <title>Complete sequence of chromosome of Rahnella sp. Y9602.</title>
        <authorList>
            <consortium name="US DOE Joint Genome Institute"/>
            <person name="Lucas S."/>
            <person name="Copeland A."/>
            <person name="Lapidus A."/>
            <person name="Cheng J.-F."/>
            <person name="Goodwin L."/>
            <person name="Pitluck S."/>
            <person name="Lu M."/>
            <person name="Detter J.C."/>
            <person name="Han C."/>
            <person name="Tapia R."/>
            <person name="Land M."/>
            <person name="Hauser L."/>
            <person name="Kyrpides N."/>
            <person name="Ivanova N."/>
            <person name="Ovchinnikova G."/>
            <person name="Pagani I."/>
            <person name="Sobecky P.A."/>
            <person name="Martinez R.J."/>
            <person name="Woyke T."/>
        </authorList>
    </citation>
    <scope>NUCLEOTIDE SEQUENCE [LARGE SCALE GENOMIC DNA]</scope>
    <source>
        <strain evidence="3">Y9602</strain>
    </source>
</reference>
<dbReference type="AlphaFoldDB" id="A0A0H3FDK0"/>
<name>A0A0H3FDK0_RAHSY</name>
<evidence type="ECO:0000256" key="1">
    <source>
        <dbReference type="SAM" id="Phobius"/>
    </source>
</evidence>
<feature type="transmembrane region" description="Helical" evidence="1">
    <location>
        <begin position="264"/>
        <end position="297"/>
    </location>
</feature>
<dbReference type="eggNOG" id="ENOG5033225">
    <property type="taxonomic scope" value="Bacteria"/>
</dbReference>
<feature type="transmembrane region" description="Helical" evidence="1">
    <location>
        <begin position="381"/>
        <end position="399"/>
    </location>
</feature>
<sequence>MNIDFKRGVIYLCLMMLTSVCITHLIFDARDAAGGVIFTLTALSIPAITIPGARYNYLIIAALLFSAIYTFYCINVFNIFPGIDAVRYYNFLLSNNSLSEILSGAVARMAAMHENGMTEGPGSFFIFGVPVHIFYSLMPAKDPFYIVIFNFMFKLMSIAAMSRLFSNVSSVDFRCVLISLIIVSPTFNYFSSVFGKDIFILFLTILLALALVDFCKTQGKVMRLFKAVVILMLAGYCFLLRPYSPVTALLYVVFTLEYYRAMKFITLGAFFILMLAAFFKSILLIINWPMIFAFMYMAPNPAQWMNYEGFTLLPALCVIVTIVFVLIRTIKYTTLILDSRLMSSIMCVLIYSAVMTLVGFYAIRTDYTFGSVGDAVFRKQLLIMPLVIFSILLYLRTYASGTSDEEN</sequence>
<dbReference type="HOGENOM" id="CLU_675923_0_0_6"/>
<dbReference type="Proteomes" id="UP000007257">
    <property type="component" value="Chromosome"/>
</dbReference>
<feature type="transmembrane region" description="Helical" evidence="1">
    <location>
        <begin position="198"/>
        <end position="215"/>
    </location>
</feature>
<evidence type="ECO:0000313" key="3">
    <source>
        <dbReference type="Proteomes" id="UP000007257"/>
    </source>
</evidence>